<accession>A0A8S1WX57</accession>
<reference evidence="1" key="1">
    <citation type="submission" date="2021-01" db="EMBL/GenBank/DDBJ databases">
        <authorList>
            <consortium name="Genoscope - CEA"/>
            <person name="William W."/>
        </authorList>
    </citation>
    <scope>NUCLEOTIDE SEQUENCE</scope>
</reference>
<protein>
    <submittedName>
        <fullName evidence="1">Uncharacterized protein</fullName>
    </submittedName>
</protein>
<evidence type="ECO:0000313" key="2">
    <source>
        <dbReference type="Proteomes" id="UP000689195"/>
    </source>
</evidence>
<organism evidence="1 2">
    <name type="scientific">Paramecium pentaurelia</name>
    <dbReference type="NCBI Taxonomy" id="43138"/>
    <lineage>
        <taxon>Eukaryota</taxon>
        <taxon>Sar</taxon>
        <taxon>Alveolata</taxon>
        <taxon>Ciliophora</taxon>
        <taxon>Intramacronucleata</taxon>
        <taxon>Oligohymenophorea</taxon>
        <taxon>Peniculida</taxon>
        <taxon>Parameciidae</taxon>
        <taxon>Paramecium</taxon>
    </lineage>
</organism>
<dbReference type="AlphaFoldDB" id="A0A8S1WX57"/>
<evidence type="ECO:0000313" key="1">
    <source>
        <dbReference type="EMBL" id="CAD8194012.1"/>
    </source>
</evidence>
<dbReference type="Proteomes" id="UP000689195">
    <property type="component" value="Unassembled WGS sequence"/>
</dbReference>
<name>A0A8S1WX57_9CILI</name>
<proteinExistence type="predicted"/>
<sequence>MKQEILKIIQQFGITLVQDLSLLKSKSNTLKTQKSNKQEMDQQQECQSLLTQFRDKIKDSSMKPQIYTNLEQIKNLQRSGQYGKKNQKVGYCIAQRKVVVDHMNRKVMKQRLASGLNQIQTFNILNNQFINVYENGKKFGKWETQYRKNNEYDFKKFAQVVVVHMIKELMKLKLAYGLNQRIECKILTKQFIMVKILMVKNGRWYIEYEGTQNGGESYDEGIKIQNGLIWMIIVVLDSDSNIQFIKVNIKMGKKTGL</sequence>
<keyword evidence="2" id="KW-1185">Reference proteome</keyword>
<dbReference type="OrthoDB" id="10652469at2759"/>
<comment type="caution">
    <text evidence="1">The sequence shown here is derived from an EMBL/GenBank/DDBJ whole genome shotgun (WGS) entry which is preliminary data.</text>
</comment>
<dbReference type="EMBL" id="CAJJDO010000105">
    <property type="protein sequence ID" value="CAD8194012.1"/>
    <property type="molecule type" value="Genomic_DNA"/>
</dbReference>
<gene>
    <name evidence="1" type="ORF">PPENT_87.1.T1050172</name>
</gene>